<name>A0A2Z3GWP6_9BACT</name>
<feature type="transmembrane region" description="Helical" evidence="1">
    <location>
        <begin position="54"/>
        <end position="75"/>
    </location>
</feature>
<dbReference type="RefSeq" id="WP_010046641.1">
    <property type="nucleotide sequence ID" value="NZ_CP025958.1"/>
</dbReference>
<keyword evidence="1" id="KW-1133">Transmembrane helix</keyword>
<organism evidence="2 3">
    <name type="scientific">Gemmata obscuriglobus</name>
    <dbReference type="NCBI Taxonomy" id="114"/>
    <lineage>
        <taxon>Bacteria</taxon>
        <taxon>Pseudomonadati</taxon>
        <taxon>Planctomycetota</taxon>
        <taxon>Planctomycetia</taxon>
        <taxon>Gemmatales</taxon>
        <taxon>Gemmataceae</taxon>
        <taxon>Gemmata</taxon>
    </lineage>
</organism>
<dbReference type="Proteomes" id="UP000245802">
    <property type="component" value="Chromosome"/>
</dbReference>
<accession>A0A2Z3GWP6</accession>
<dbReference type="KEGG" id="gog:C1280_05340"/>
<sequence length="77" mass="8327">MSPLFACFPVCLTFVALGLIGVVMLAFGLGNRIPGDDEPPAATADAKPHPPPPLWVFPVTLLILVLVMLVLAWYWPE</sequence>
<evidence type="ECO:0000313" key="3">
    <source>
        <dbReference type="Proteomes" id="UP000245802"/>
    </source>
</evidence>
<reference evidence="2 3" key="1">
    <citation type="submission" date="2018-01" db="EMBL/GenBank/DDBJ databases">
        <title>G. obscuriglobus.</title>
        <authorList>
            <person name="Franke J."/>
            <person name="Blomberg W."/>
            <person name="Selmecki A."/>
        </authorList>
    </citation>
    <scope>NUCLEOTIDE SEQUENCE [LARGE SCALE GENOMIC DNA]</scope>
    <source>
        <strain evidence="2 3">DSM 5831</strain>
    </source>
</reference>
<gene>
    <name evidence="2" type="ORF">C1280_05340</name>
</gene>
<keyword evidence="3" id="KW-1185">Reference proteome</keyword>
<protein>
    <submittedName>
        <fullName evidence="2">Uncharacterized protein</fullName>
    </submittedName>
</protein>
<evidence type="ECO:0000313" key="2">
    <source>
        <dbReference type="EMBL" id="AWM36502.1"/>
    </source>
</evidence>
<keyword evidence="1" id="KW-0472">Membrane</keyword>
<proteinExistence type="predicted"/>
<keyword evidence="1" id="KW-0812">Transmembrane</keyword>
<dbReference type="EMBL" id="CP025958">
    <property type="protein sequence ID" value="AWM36502.1"/>
    <property type="molecule type" value="Genomic_DNA"/>
</dbReference>
<dbReference type="AlphaFoldDB" id="A0A2Z3GWP6"/>
<evidence type="ECO:0000256" key="1">
    <source>
        <dbReference type="SAM" id="Phobius"/>
    </source>
</evidence>